<reference evidence="1" key="2">
    <citation type="journal article" date="2015" name="Fish Shellfish Immunol.">
        <title>Early steps in the European eel (Anguilla anguilla)-Vibrio vulnificus interaction in the gills: Role of the RtxA13 toxin.</title>
        <authorList>
            <person name="Callol A."/>
            <person name="Pajuelo D."/>
            <person name="Ebbesson L."/>
            <person name="Teles M."/>
            <person name="MacKenzie S."/>
            <person name="Amaro C."/>
        </authorList>
    </citation>
    <scope>NUCLEOTIDE SEQUENCE</scope>
</reference>
<dbReference type="AlphaFoldDB" id="A0A0E9SXC7"/>
<dbReference type="EMBL" id="GBXM01063282">
    <property type="protein sequence ID" value="JAH45295.1"/>
    <property type="molecule type" value="Transcribed_RNA"/>
</dbReference>
<sequence>MVFKALQKVKTEGNNRLKSLYCNGQNIKNA</sequence>
<accession>A0A0E9SXC7</accession>
<name>A0A0E9SXC7_ANGAN</name>
<protein>
    <submittedName>
        <fullName evidence="1">Uncharacterized protein</fullName>
    </submittedName>
</protein>
<reference evidence="1" key="1">
    <citation type="submission" date="2014-11" db="EMBL/GenBank/DDBJ databases">
        <authorList>
            <person name="Amaro Gonzalez C."/>
        </authorList>
    </citation>
    <scope>NUCLEOTIDE SEQUENCE</scope>
</reference>
<evidence type="ECO:0000313" key="1">
    <source>
        <dbReference type="EMBL" id="JAH45295.1"/>
    </source>
</evidence>
<proteinExistence type="predicted"/>
<organism evidence="1">
    <name type="scientific">Anguilla anguilla</name>
    <name type="common">European freshwater eel</name>
    <name type="synonym">Muraena anguilla</name>
    <dbReference type="NCBI Taxonomy" id="7936"/>
    <lineage>
        <taxon>Eukaryota</taxon>
        <taxon>Metazoa</taxon>
        <taxon>Chordata</taxon>
        <taxon>Craniata</taxon>
        <taxon>Vertebrata</taxon>
        <taxon>Euteleostomi</taxon>
        <taxon>Actinopterygii</taxon>
        <taxon>Neopterygii</taxon>
        <taxon>Teleostei</taxon>
        <taxon>Anguilliformes</taxon>
        <taxon>Anguillidae</taxon>
        <taxon>Anguilla</taxon>
    </lineage>
</organism>